<name>A0ACC2SIL6_9FUNG</name>
<protein>
    <submittedName>
        <fullName evidence="1">Uncharacterized protein</fullName>
    </submittedName>
</protein>
<comment type="caution">
    <text evidence="1">The sequence shown here is derived from an EMBL/GenBank/DDBJ whole genome shotgun (WGS) entry which is preliminary data.</text>
</comment>
<evidence type="ECO:0000313" key="1">
    <source>
        <dbReference type="EMBL" id="KAJ9062185.1"/>
    </source>
</evidence>
<dbReference type="EMBL" id="QTSX02005019">
    <property type="protein sequence ID" value="KAJ9062185.1"/>
    <property type="molecule type" value="Genomic_DNA"/>
</dbReference>
<gene>
    <name evidence="1" type="ORF">DSO57_1013241</name>
</gene>
<keyword evidence="2" id="KW-1185">Reference proteome</keyword>
<evidence type="ECO:0000313" key="2">
    <source>
        <dbReference type="Proteomes" id="UP001165960"/>
    </source>
</evidence>
<proteinExistence type="predicted"/>
<dbReference type="Proteomes" id="UP001165960">
    <property type="component" value="Unassembled WGS sequence"/>
</dbReference>
<reference evidence="1" key="1">
    <citation type="submission" date="2022-04" db="EMBL/GenBank/DDBJ databases">
        <title>Genome of the entomopathogenic fungus Entomophthora muscae.</title>
        <authorList>
            <person name="Elya C."/>
            <person name="Lovett B.R."/>
            <person name="Lee E."/>
            <person name="Macias A.M."/>
            <person name="Hajek A.E."/>
            <person name="De Bivort B.L."/>
            <person name="Kasson M.T."/>
            <person name="De Fine Licht H.H."/>
            <person name="Stajich J.E."/>
        </authorList>
    </citation>
    <scope>NUCLEOTIDE SEQUENCE</scope>
    <source>
        <strain evidence="1">Berkeley</strain>
    </source>
</reference>
<organism evidence="1 2">
    <name type="scientific">Entomophthora muscae</name>
    <dbReference type="NCBI Taxonomy" id="34485"/>
    <lineage>
        <taxon>Eukaryota</taxon>
        <taxon>Fungi</taxon>
        <taxon>Fungi incertae sedis</taxon>
        <taxon>Zoopagomycota</taxon>
        <taxon>Entomophthoromycotina</taxon>
        <taxon>Entomophthoromycetes</taxon>
        <taxon>Entomophthorales</taxon>
        <taxon>Entomophthoraceae</taxon>
        <taxon>Entomophthora</taxon>
    </lineage>
</organism>
<accession>A0ACC2SIL6</accession>
<sequence>MLYRLLWKIISVNLLHPRKQSAHSRQLLKQILNNAEPDSKTEELPAQDVLPSAMEDHISEPSSPKEAEMPTLETPSAEEPIKTDPIDE</sequence>